<dbReference type="EMBL" id="CP094358">
    <property type="protein sequence ID" value="UOB18673.1"/>
    <property type="molecule type" value="Genomic_DNA"/>
</dbReference>
<gene>
    <name evidence="1" type="ORF">MQE35_05125</name>
</gene>
<dbReference type="Pfam" id="PF19775">
    <property type="entry name" value="DUF6261"/>
    <property type="match status" value="1"/>
</dbReference>
<evidence type="ECO:0000313" key="2">
    <source>
        <dbReference type="Proteomes" id="UP000831290"/>
    </source>
</evidence>
<dbReference type="KEGG" id="fbm:MQE35_05125"/>
<keyword evidence="2" id="KW-1185">Reference proteome</keyword>
<accession>A0A9E6ZVR6</accession>
<protein>
    <submittedName>
        <fullName evidence="1">DUF6261 family protein</fullName>
    </submittedName>
</protein>
<sequence>MEAISIPQLRLGQLQTLTEQTLELTKGIEQVTTYVAAVEEAFEPFLAGMLKDSAESDKKPLDTIRDQYLSGLFIGVRSETHYPHDTAQLVVLEKLQHMADKYGFKISKLPYDEETAAIDNLLAELETVDLQGMPQLARWIEKIKAANEDFKASSKEYLEGTVRSSATKSATAVAPALVAALDNLYTMLFAYTTVTADETIATAYQELSELVDTYRG</sequence>
<name>A0A9E6ZVR6_9FLAO</name>
<evidence type="ECO:0000313" key="1">
    <source>
        <dbReference type="EMBL" id="UOB18673.1"/>
    </source>
</evidence>
<dbReference type="Proteomes" id="UP000831290">
    <property type="component" value="Chromosome"/>
</dbReference>
<dbReference type="AlphaFoldDB" id="A0A9E6ZVR6"/>
<organism evidence="1 2">
    <name type="scientific">Abyssalbus ytuae</name>
    <dbReference type="NCBI Taxonomy" id="2926907"/>
    <lineage>
        <taxon>Bacteria</taxon>
        <taxon>Pseudomonadati</taxon>
        <taxon>Bacteroidota</taxon>
        <taxon>Flavobacteriia</taxon>
        <taxon>Flavobacteriales</taxon>
        <taxon>Flavobacteriaceae</taxon>
        <taxon>Abyssalbus</taxon>
    </lineage>
</organism>
<proteinExistence type="predicted"/>
<dbReference type="InterPro" id="IPR046228">
    <property type="entry name" value="DUF6261"/>
</dbReference>
<dbReference type="RefSeq" id="WP_255845290.1">
    <property type="nucleotide sequence ID" value="NZ_CP094358.1"/>
</dbReference>
<reference evidence="1" key="1">
    <citation type="submission" date="2022-03" db="EMBL/GenBank/DDBJ databases">
        <title>Description of Abyssus ytuae gen. nov., sp. nov., a novel member of the family Flavobacteriaceae isolated from the sediment of Mariana Trench.</title>
        <authorList>
            <person name="Zhang J."/>
            <person name="Xu X."/>
        </authorList>
    </citation>
    <scope>NUCLEOTIDE SEQUENCE</scope>
    <source>
        <strain evidence="1">MT3330</strain>
    </source>
</reference>